<dbReference type="eggNOG" id="COG3363">
    <property type="taxonomic scope" value="Bacteria"/>
</dbReference>
<evidence type="ECO:0000259" key="1">
    <source>
        <dbReference type="Pfam" id="PF07826"/>
    </source>
</evidence>
<feature type="domain" description="Inosine monophosphate cyclohydrolase-like" evidence="1">
    <location>
        <begin position="14"/>
        <end position="214"/>
    </location>
</feature>
<dbReference type="GO" id="GO:0006188">
    <property type="term" value="P:IMP biosynthetic process"/>
    <property type="evidence" value="ECO:0007669"/>
    <property type="project" value="InterPro"/>
</dbReference>
<dbReference type="Gene3D" id="3.60.20.20">
    <property type="entry name" value="Inosine monophosphate cyclohydrolase-like"/>
    <property type="match status" value="1"/>
</dbReference>
<sequence>MSTTVISELQHDDYPGRGLVLARTPANGVCVVYFITGRSRASRDRALVRAGDSVYARSRSAGAHDPLRHYRAVAVGSKWCVIGNGDQVDAVVANLESVGPSEAVQGIEYEPDPPLRTPRITLVAPRQTGSPLYVSAARASILDPEVTHLSCLTVSDLPEGCGVLTTTYYGIGSEIDTSRPPLEFSTDVGSASELLTAVWESLPADLRVAAIAVQPTSRDPLALPARMA</sequence>
<keyword evidence="3" id="KW-1185">Reference proteome</keyword>
<accession>F5XJI8</accession>
<protein>
    <recommendedName>
        <fullName evidence="1">Inosine monophosphate cyclohydrolase-like domain-containing protein</fullName>
    </recommendedName>
</protein>
<dbReference type="KEGG" id="mph:MLP_28740"/>
<evidence type="ECO:0000313" key="2">
    <source>
        <dbReference type="EMBL" id="BAK35888.1"/>
    </source>
</evidence>
<dbReference type="GO" id="GO:0003937">
    <property type="term" value="F:IMP cyclohydrolase activity"/>
    <property type="evidence" value="ECO:0007669"/>
    <property type="project" value="InterPro"/>
</dbReference>
<reference evidence="2 3" key="1">
    <citation type="submission" date="2011-05" db="EMBL/GenBank/DDBJ databases">
        <title>Whole genome sequence of Microlunatus phosphovorus NM-1.</title>
        <authorList>
            <person name="Hosoyama A."/>
            <person name="Sasaki K."/>
            <person name="Harada T."/>
            <person name="Igarashi R."/>
            <person name="Kawakoshi A."/>
            <person name="Sasagawa M."/>
            <person name="Fukada J."/>
            <person name="Nakamura S."/>
            <person name="Katano Y."/>
            <person name="Hanada S."/>
            <person name="Kamagata Y."/>
            <person name="Nakamura N."/>
            <person name="Yamazaki S."/>
            <person name="Fujita N."/>
        </authorList>
    </citation>
    <scope>NUCLEOTIDE SEQUENCE [LARGE SCALE GENOMIC DNA]</scope>
    <source>
        <strain evidence="3">ATCC 700054 / DSM 10555 / JCM 9379 / NBRC 101784 / NCIMB 13414 / VKM Ac-1990 / NM-1</strain>
    </source>
</reference>
<dbReference type="OrthoDB" id="2676808at2"/>
<dbReference type="STRING" id="1032480.MLP_28740"/>
<dbReference type="Pfam" id="PF07826">
    <property type="entry name" value="IMP_cyclohyd"/>
    <property type="match status" value="1"/>
</dbReference>
<name>F5XJI8_MICPN</name>
<proteinExistence type="predicted"/>
<dbReference type="HOGENOM" id="CLU_1169474_0_0_11"/>
<dbReference type="SUPFAM" id="SSF75569">
    <property type="entry name" value="Archaeal IMP cyclohydrolase PurO"/>
    <property type="match status" value="1"/>
</dbReference>
<dbReference type="InterPro" id="IPR020600">
    <property type="entry name" value="IMP_cyclohydrolase-like"/>
</dbReference>
<dbReference type="AlphaFoldDB" id="F5XJI8"/>
<gene>
    <name evidence="2" type="ordered locus">MLP_28740</name>
</gene>
<dbReference type="EMBL" id="AP012204">
    <property type="protein sequence ID" value="BAK35888.1"/>
    <property type="molecule type" value="Genomic_DNA"/>
</dbReference>
<evidence type="ECO:0000313" key="3">
    <source>
        <dbReference type="Proteomes" id="UP000007947"/>
    </source>
</evidence>
<dbReference type="RefSeq" id="WP_013863757.1">
    <property type="nucleotide sequence ID" value="NC_015635.1"/>
</dbReference>
<dbReference type="InterPro" id="IPR036795">
    <property type="entry name" value="IMP_cyclohydrolase-like_sf"/>
</dbReference>
<organism evidence="2 3">
    <name type="scientific">Microlunatus phosphovorus (strain ATCC 700054 / DSM 10555 / JCM 9379 / NBRC 101784 / NCIMB 13414 / VKM Ac-1990 / NM-1)</name>
    <dbReference type="NCBI Taxonomy" id="1032480"/>
    <lineage>
        <taxon>Bacteria</taxon>
        <taxon>Bacillati</taxon>
        <taxon>Actinomycetota</taxon>
        <taxon>Actinomycetes</taxon>
        <taxon>Propionibacteriales</taxon>
        <taxon>Propionibacteriaceae</taxon>
        <taxon>Microlunatus</taxon>
    </lineage>
</organism>
<dbReference type="Proteomes" id="UP000007947">
    <property type="component" value="Chromosome"/>
</dbReference>